<dbReference type="InterPro" id="IPR019468">
    <property type="entry name" value="AdenyloSucc_lyase_C"/>
</dbReference>
<dbReference type="PRINTS" id="PR00145">
    <property type="entry name" value="ARGSUCLYASE"/>
</dbReference>
<dbReference type="InterPro" id="IPR000362">
    <property type="entry name" value="Fumarate_lyase_fam"/>
</dbReference>
<evidence type="ECO:0000259" key="2">
    <source>
        <dbReference type="SMART" id="SM00998"/>
    </source>
</evidence>
<protein>
    <submittedName>
        <fullName evidence="3">Lyase family protein</fullName>
    </submittedName>
</protein>
<evidence type="ECO:0000256" key="1">
    <source>
        <dbReference type="ARBA" id="ARBA00023239"/>
    </source>
</evidence>
<name>A0AAF0YV48_9CORY</name>
<dbReference type="InterPro" id="IPR020557">
    <property type="entry name" value="Fumarate_lyase_CS"/>
</dbReference>
<dbReference type="Gene3D" id="1.20.200.10">
    <property type="entry name" value="Fumarase/aspartase (Central domain)"/>
    <property type="match status" value="1"/>
</dbReference>
<dbReference type="Proteomes" id="UP000234560">
    <property type="component" value="Chromosome"/>
</dbReference>
<dbReference type="GO" id="GO:0004018">
    <property type="term" value="F:N6-(1,2-dicarboxyethyl)AMP AMP-lyase (fumarate-forming) activity"/>
    <property type="evidence" value="ECO:0007669"/>
    <property type="project" value="TreeGrafter"/>
</dbReference>
<feature type="domain" description="Adenylosuccinate lyase C-terminal" evidence="2">
    <location>
        <begin position="363"/>
        <end position="442"/>
    </location>
</feature>
<dbReference type="RefSeq" id="WP_101678175.1">
    <property type="nucleotide sequence ID" value="NZ_CAMYCO010000021.1"/>
</dbReference>
<dbReference type="InterPro" id="IPR022761">
    <property type="entry name" value="Fumarate_lyase_N"/>
</dbReference>
<proteinExistence type="predicted"/>
<dbReference type="AlphaFoldDB" id="A0AAF0YV48"/>
<dbReference type="SUPFAM" id="SSF48557">
    <property type="entry name" value="L-aspartase-like"/>
    <property type="match status" value="1"/>
</dbReference>
<reference evidence="3" key="1">
    <citation type="submission" date="2017-12" db="EMBL/GenBank/DDBJ databases">
        <authorList>
            <person name="Thomas-White K."/>
            <person name="Wolfe A.J."/>
        </authorList>
    </citation>
    <scope>NUCLEOTIDE SEQUENCE</scope>
    <source>
        <strain evidence="3">UMB0763</strain>
    </source>
</reference>
<sequence length="444" mass="48646">MPVGALNSYISKKGYVTPDFEQIWLEPSQVQNIVTVEVTLAQVQAKLGMVPADAAQHIAHYSTISDELVEKVASGKVGNPLVAALDALRSEIPEDYRGWVHFGATSQDILDTARALQIKSSLDWIEQQLSDLDACISKLAETHADTLMVARTNGQHALPTTLGTRFARWLAELRRSRSRLADVRPRAQLIQFSGAAGTYASMGEHGTEVAKNMAKELDLTYEPIPWHASRDSITELCCCLAIYGQTLAKIAEDLFDMQRTDFMEARETMDAHASGSSTMPQKLNPFTTMKISVGARLAAGLAATVLTQPPGSFERDHRQLEVERDALPQIFIAVEGAAAKLLRLLPKLTFNTESLAHAAEKEGVLLLTESLMMHLAPVLGQEGAHQLLQDFAAENRAHGTGIKEFLAAHPDVVEKAGDLDWDWITRPESYLGLSERIAHDAAYS</sequence>
<dbReference type="PROSITE" id="PS00163">
    <property type="entry name" value="FUMARATE_LYASES"/>
    <property type="match status" value="1"/>
</dbReference>
<dbReference type="KEGG" id="cpyr:CYJ47_12465"/>
<dbReference type="PANTHER" id="PTHR43172:SF1">
    <property type="entry name" value="ADENYLOSUCCINATE LYASE"/>
    <property type="match status" value="1"/>
</dbReference>
<dbReference type="PRINTS" id="PR00149">
    <property type="entry name" value="FUMRATELYASE"/>
</dbReference>
<organism evidence="3 4">
    <name type="scientific">Corynebacterium pyruviciproducens</name>
    <dbReference type="NCBI Taxonomy" id="598660"/>
    <lineage>
        <taxon>Bacteria</taxon>
        <taxon>Bacillati</taxon>
        <taxon>Actinomycetota</taxon>
        <taxon>Actinomycetes</taxon>
        <taxon>Mycobacteriales</taxon>
        <taxon>Corynebacteriaceae</taxon>
        <taxon>Corynebacterium</taxon>
    </lineage>
</organism>
<dbReference type="PANTHER" id="PTHR43172">
    <property type="entry name" value="ADENYLOSUCCINATE LYASE"/>
    <property type="match status" value="1"/>
</dbReference>
<reference evidence="3" key="2">
    <citation type="submission" date="2023-10" db="EMBL/GenBank/DDBJ databases">
        <authorList>
            <person name="Choi B."/>
        </authorList>
    </citation>
    <scope>NUCLEOTIDE SEQUENCE</scope>
    <source>
        <strain evidence="3">UMB0763</strain>
    </source>
</reference>
<dbReference type="Gene3D" id="1.10.40.30">
    <property type="entry name" value="Fumarase/aspartase (C-terminal domain)"/>
    <property type="match status" value="1"/>
</dbReference>
<dbReference type="InterPro" id="IPR008948">
    <property type="entry name" value="L-Aspartase-like"/>
</dbReference>
<evidence type="ECO:0000313" key="3">
    <source>
        <dbReference type="EMBL" id="WOT02041.1"/>
    </source>
</evidence>
<dbReference type="Pfam" id="PF00206">
    <property type="entry name" value="Lyase_1"/>
    <property type="match status" value="1"/>
</dbReference>
<gene>
    <name evidence="3" type="ORF">CYJ47_12465</name>
</gene>
<dbReference type="GO" id="GO:0044208">
    <property type="term" value="P:'de novo' AMP biosynthetic process"/>
    <property type="evidence" value="ECO:0007669"/>
    <property type="project" value="TreeGrafter"/>
</dbReference>
<accession>A0AAF0YV48</accession>
<evidence type="ECO:0000313" key="4">
    <source>
        <dbReference type="Proteomes" id="UP000234560"/>
    </source>
</evidence>
<dbReference type="EMBL" id="CP136958">
    <property type="protein sequence ID" value="WOT02041.1"/>
    <property type="molecule type" value="Genomic_DNA"/>
</dbReference>
<dbReference type="GO" id="GO:0070626">
    <property type="term" value="F:(S)-2-(5-amino-1-(5-phospho-D-ribosyl)imidazole-4-carboxamido) succinate lyase (fumarate-forming) activity"/>
    <property type="evidence" value="ECO:0007669"/>
    <property type="project" value="TreeGrafter"/>
</dbReference>
<dbReference type="SMART" id="SM00998">
    <property type="entry name" value="ADSL_C"/>
    <property type="match status" value="1"/>
</dbReference>
<keyword evidence="1 3" id="KW-0456">Lyase</keyword>
<dbReference type="GO" id="GO:0005829">
    <property type="term" value="C:cytosol"/>
    <property type="evidence" value="ECO:0007669"/>
    <property type="project" value="TreeGrafter"/>
</dbReference>